<dbReference type="Gene3D" id="1.10.1760.20">
    <property type="match status" value="1"/>
</dbReference>
<organism evidence="2 4">
    <name type="scientific">Clostridium innocuum</name>
    <dbReference type="NCBI Taxonomy" id="1522"/>
    <lineage>
        <taxon>Bacteria</taxon>
        <taxon>Bacillati</taxon>
        <taxon>Bacillota</taxon>
        <taxon>Clostridia</taxon>
        <taxon>Eubacteriales</taxon>
        <taxon>Clostridiaceae</taxon>
        <taxon>Clostridium</taxon>
    </lineage>
</organism>
<dbReference type="EMBL" id="CP048838">
    <property type="protein sequence ID" value="QJA03164.1"/>
    <property type="molecule type" value="Genomic_DNA"/>
</dbReference>
<name>A0A099IBU1_CLOIN</name>
<feature type="transmembrane region" description="Helical" evidence="1">
    <location>
        <begin position="40"/>
        <end position="62"/>
    </location>
</feature>
<evidence type="ECO:0000313" key="3">
    <source>
        <dbReference type="EMBL" id="QJA03164.1"/>
    </source>
</evidence>
<dbReference type="Proteomes" id="UP000030008">
    <property type="component" value="Unassembled WGS sequence"/>
</dbReference>
<dbReference type="AlphaFoldDB" id="A0A099IBU1"/>
<proteinExistence type="predicted"/>
<reference evidence="3 5" key="2">
    <citation type="submission" date="2020-02" db="EMBL/GenBank/DDBJ databases">
        <authorList>
            <person name="Kociolek L.K."/>
            <person name="Ozer E.A."/>
        </authorList>
    </citation>
    <scope>NUCLEOTIDE SEQUENCE [LARGE SCALE GENOMIC DNA]</scope>
    <source>
        <strain evidence="3 5">ATCC 14501</strain>
    </source>
</reference>
<evidence type="ECO:0000313" key="5">
    <source>
        <dbReference type="Proteomes" id="UP000503330"/>
    </source>
</evidence>
<sequence length="173" mass="18427">MSNQVKQLTLSAFFLALGLVLPFAFHSFGPQAGTVFLPMHIPVLLCGFVCGPAYGALVGMLTPLLSSALTGMPPLMPTGIAMCLELSTYGFLSGWMTKKLPLYPSLIITMLAGRAVSGLANLVLLSMAHKAYTMQIFLTAAFVTAIPGIVLQLVMIPLLVSVVKKLEVRKAED</sequence>
<evidence type="ECO:0000313" key="4">
    <source>
        <dbReference type="Proteomes" id="UP000030008"/>
    </source>
</evidence>
<dbReference type="RefSeq" id="WP_002611405.1">
    <property type="nucleotide sequence ID" value="NZ_BAAACC010000008.1"/>
</dbReference>
<keyword evidence="1" id="KW-1133">Transmembrane helix</keyword>
<feature type="transmembrane region" description="Helical" evidence="1">
    <location>
        <begin position="74"/>
        <end position="96"/>
    </location>
</feature>
<keyword evidence="1" id="KW-0812">Transmembrane</keyword>
<feature type="transmembrane region" description="Helical" evidence="1">
    <location>
        <begin position="102"/>
        <end position="124"/>
    </location>
</feature>
<dbReference type="GO" id="GO:0022857">
    <property type="term" value="F:transmembrane transporter activity"/>
    <property type="evidence" value="ECO:0007669"/>
    <property type="project" value="InterPro"/>
</dbReference>
<gene>
    <name evidence="2" type="ORF">CIAN88_00080</name>
    <name evidence="3" type="ORF">G4D54_12260</name>
</gene>
<dbReference type="EMBL" id="JQIF01000001">
    <property type="protein sequence ID" value="KGJ55011.1"/>
    <property type="molecule type" value="Genomic_DNA"/>
</dbReference>
<dbReference type="GeneID" id="61926323"/>
<keyword evidence="1" id="KW-0472">Membrane</keyword>
<reference evidence="2 4" key="1">
    <citation type="submission" date="2014-08" db="EMBL/GenBank/DDBJ databases">
        <title>Clostridium innocuum, an unnegligible vancomycin-resistant pathogen causing extra-intestinal infections.</title>
        <authorList>
            <person name="Feng Y."/>
            <person name="Chiu C.-H."/>
        </authorList>
    </citation>
    <scope>NUCLEOTIDE SEQUENCE [LARGE SCALE GENOMIC DNA]</scope>
    <source>
        <strain evidence="2 4">AN88</strain>
    </source>
</reference>
<feature type="transmembrane region" description="Helical" evidence="1">
    <location>
        <begin position="136"/>
        <end position="160"/>
    </location>
</feature>
<dbReference type="Proteomes" id="UP000503330">
    <property type="component" value="Chromosome"/>
</dbReference>
<evidence type="ECO:0000256" key="1">
    <source>
        <dbReference type="SAM" id="Phobius"/>
    </source>
</evidence>
<accession>A0A099IBU1</accession>
<dbReference type="InterPro" id="IPR024529">
    <property type="entry name" value="ECF_trnsprt_substrate-spec"/>
</dbReference>
<protein>
    <submittedName>
        <fullName evidence="3">ECF transporter S component</fullName>
    </submittedName>
    <submittedName>
        <fullName evidence="2">Membrane protein</fullName>
    </submittedName>
</protein>
<dbReference type="Pfam" id="PF12822">
    <property type="entry name" value="ECF_trnsprt"/>
    <property type="match status" value="1"/>
</dbReference>
<evidence type="ECO:0000313" key="2">
    <source>
        <dbReference type="EMBL" id="KGJ55011.1"/>
    </source>
</evidence>